<comment type="caution">
    <text evidence="1">The sequence shown here is derived from an EMBL/GenBank/DDBJ whole genome shotgun (WGS) entry which is preliminary data.</text>
</comment>
<keyword evidence="2" id="KW-1185">Reference proteome</keyword>
<proteinExistence type="predicted"/>
<gene>
    <name evidence="1" type="ORF">PCOR1329_LOCUS42594</name>
</gene>
<dbReference type="Proteomes" id="UP001189429">
    <property type="component" value="Unassembled WGS sequence"/>
</dbReference>
<accession>A0ABN9TUW7</accession>
<organism evidence="1 2">
    <name type="scientific">Prorocentrum cordatum</name>
    <dbReference type="NCBI Taxonomy" id="2364126"/>
    <lineage>
        <taxon>Eukaryota</taxon>
        <taxon>Sar</taxon>
        <taxon>Alveolata</taxon>
        <taxon>Dinophyceae</taxon>
        <taxon>Prorocentrales</taxon>
        <taxon>Prorocentraceae</taxon>
        <taxon>Prorocentrum</taxon>
    </lineage>
</organism>
<evidence type="ECO:0000313" key="1">
    <source>
        <dbReference type="EMBL" id="CAK0850053.1"/>
    </source>
</evidence>
<dbReference type="SUPFAM" id="SSF53474">
    <property type="entry name" value="alpha/beta-Hydrolases"/>
    <property type="match status" value="1"/>
</dbReference>
<dbReference type="EMBL" id="CAUYUJ010015116">
    <property type="protein sequence ID" value="CAK0850053.1"/>
    <property type="molecule type" value="Genomic_DNA"/>
</dbReference>
<dbReference type="InterPro" id="IPR029058">
    <property type="entry name" value="AB_hydrolase_fold"/>
</dbReference>
<dbReference type="Gene3D" id="3.40.50.1820">
    <property type="entry name" value="alpha/beta hydrolase"/>
    <property type="match status" value="1"/>
</dbReference>
<sequence length="168" mass="17349">MGLPSSVVSSVAGAVAWCLQSAPQGDAPLDPLADAVGAWSEGGAAAGALGGALAEWERQLSWSQQEAGGEGEDASVLLQGASSWGVRYAALPHPVALFHGDADATVPVACAEWLMEQLPLGSELFRVPGGSHEDVMLCVVPDALRLLLHGRPRRGRPRRAASASPQRP</sequence>
<evidence type="ECO:0000313" key="2">
    <source>
        <dbReference type="Proteomes" id="UP001189429"/>
    </source>
</evidence>
<reference evidence="1" key="1">
    <citation type="submission" date="2023-10" db="EMBL/GenBank/DDBJ databases">
        <authorList>
            <person name="Chen Y."/>
            <person name="Shah S."/>
            <person name="Dougan E. K."/>
            <person name="Thang M."/>
            <person name="Chan C."/>
        </authorList>
    </citation>
    <scope>NUCLEOTIDE SEQUENCE [LARGE SCALE GENOMIC DNA]</scope>
</reference>
<name>A0ABN9TUW7_9DINO</name>
<protein>
    <submittedName>
        <fullName evidence="1">Uncharacterized protein</fullName>
    </submittedName>
</protein>